<dbReference type="PROSITE" id="PS00365">
    <property type="entry name" value="NIR_SIR"/>
    <property type="match status" value="1"/>
</dbReference>
<evidence type="ECO:0000256" key="12">
    <source>
        <dbReference type="ARBA" id="ARBA00023014"/>
    </source>
</evidence>
<keyword evidence="11" id="KW-0408">Iron</keyword>
<evidence type="ECO:0000256" key="4">
    <source>
        <dbReference type="ARBA" id="ARBA00010429"/>
    </source>
</evidence>
<dbReference type="PANTHER" id="PTHR32439:SF0">
    <property type="entry name" value="FERREDOXIN--NITRITE REDUCTASE, CHLOROPLASTIC"/>
    <property type="match status" value="1"/>
</dbReference>
<dbReference type="InterPro" id="IPR045854">
    <property type="entry name" value="NO2/SO3_Rdtase_4Fe4S_sf"/>
</dbReference>
<evidence type="ECO:0000256" key="7">
    <source>
        <dbReference type="ARBA" id="ARBA00022617"/>
    </source>
</evidence>
<dbReference type="FunFam" id="3.90.480.20:FF:000002">
    <property type="entry name" value="Sulfite reductase"/>
    <property type="match status" value="1"/>
</dbReference>
<keyword evidence="10 17" id="KW-0560">Oxidoreductase</keyword>
<dbReference type="GO" id="GO:0050311">
    <property type="term" value="F:sulfite reductase (ferredoxin) activity"/>
    <property type="evidence" value="ECO:0007669"/>
    <property type="project" value="UniProtKB-EC"/>
</dbReference>
<evidence type="ECO:0000313" key="17">
    <source>
        <dbReference type="EMBL" id="MDT0440176.1"/>
    </source>
</evidence>
<dbReference type="Proteomes" id="UP001183535">
    <property type="component" value="Unassembled WGS sequence"/>
</dbReference>
<dbReference type="Gene3D" id="3.30.413.10">
    <property type="entry name" value="Sulfite Reductase Hemoprotein, domain 1"/>
    <property type="match status" value="2"/>
</dbReference>
<comment type="caution">
    <text evidence="17">The sequence shown here is derived from an EMBL/GenBank/DDBJ whole genome shotgun (WGS) entry which is preliminary data.</text>
</comment>
<evidence type="ECO:0000259" key="16">
    <source>
        <dbReference type="Pfam" id="PF03460"/>
    </source>
</evidence>
<dbReference type="FunFam" id="3.30.413.10:FF:000013">
    <property type="entry name" value="Sulfite reductase [ferredoxin]"/>
    <property type="match status" value="1"/>
</dbReference>
<dbReference type="InterPro" id="IPR006067">
    <property type="entry name" value="NO2/SO3_Rdtase_4Fe4S_dom"/>
</dbReference>
<dbReference type="GO" id="GO:0046872">
    <property type="term" value="F:metal ion binding"/>
    <property type="evidence" value="ECO:0007669"/>
    <property type="project" value="UniProtKB-KW"/>
</dbReference>
<gene>
    <name evidence="17" type="ORF">RM877_36525</name>
</gene>
<evidence type="ECO:0000256" key="8">
    <source>
        <dbReference type="ARBA" id="ARBA00022723"/>
    </source>
</evidence>
<proteinExistence type="inferred from homology"/>
<dbReference type="AlphaFoldDB" id="A0ABD5EZI4"/>
<dbReference type="Gene3D" id="3.90.480.20">
    <property type="match status" value="1"/>
</dbReference>
<comment type="similarity">
    <text evidence="4">Belongs to the nitrite and sulfite reductase 4Fe-4S domain family.</text>
</comment>
<evidence type="ECO:0000256" key="14">
    <source>
        <dbReference type="SAM" id="MobiDB-lite"/>
    </source>
</evidence>
<accession>A0ABD5EZI4</accession>
<feature type="domain" description="Nitrite/Sulfite reductase ferredoxin-like" evidence="16">
    <location>
        <begin position="349"/>
        <end position="414"/>
    </location>
</feature>
<comment type="function">
    <text evidence="3">Catalyzes the reduction of sulfite to sulfide, a step in the biosynthesis of sulfur-containing amino acids and cofactors.</text>
</comment>
<dbReference type="InterPro" id="IPR051329">
    <property type="entry name" value="NIR_SIR_4Fe-4S"/>
</dbReference>
<evidence type="ECO:0000256" key="9">
    <source>
        <dbReference type="ARBA" id="ARBA00022784"/>
    </source>
</evidence>
<comment type="cofactor">
    <cofactor evidence="1">
        <name>siroheme</name>
        <dbReference type="ChEBI" id="CHEBI:60052"/>
    </cofactor>
</comment>
<feature type="domain" description="Nitrite/sulphite reductase 4Fe-4S" evidence="15">
    <location>
        <begin position="172"/>
        <end position="327"/>
    </location>
</feature>
<evidence type="ECO:0000256" key="11">
    <source>
        <dbReference type="ARBA" id="ARBA00023004"/>
    </source>
</evidence>
<keyword evidence="8" id="KW-0479">Metal-binding</keyword>
<evidence type="ECO:0000256" key="3">
    <source>
        <dbReference type="ARBA" id="ARBA00003247"/>
    </source>
</evidence>
<dbReference type="PANTHER" id="PTHR32439">
    <property type="entry name" value="FERREDOXIN--NITRITE REDUCTASE, CHLOROPLASTIC"/>
    <property type="match status" value="1"/>
</dbReference>
<keyword evidence="6" id="KW-0004">4Fe-4S</keyword>
<dbReference type="Pfam" id="PF01077">
    <property type="entry name" value="NIR_SIR"/>
    <property type="match status" value="2"/>
</dbReference>
<protein>
    <recommendedName>
        <fullName evidence="5">assimilatory sulfite reductase (ferredoxin)</fullName>
        <ecNumber evidence="5">1.8.7.1</ecNumber>
    </recommendedName>
</protein>
<dbReference type="Pfam" id="PF03460">
    <property type="entry name" value="NIR_SIR_ferr"/>
    <property type="match status" value="2"/>
</dbReference>
<evidence type="ECO:0000256" key="13">
    <source>
        <dbReference type="ARBA" id="ARBA00049518"/>
    </source>
</evidence>
<organism evidence="17 18">
    <name type="scientific">Streptomyces doudnae</name>
    <dbReference type="NCBI Taxonomy" id="3075536"/>
    <lineage>
        <taxon>Bacteria</taxon>
        <taxon>Bacillati</taxon>
        <taxon>Actinomycetota</taxon>
        <taxon>Actinomycetes</taxon>
        <taxon>Kitasatosporales</taxon>
        <taxon>Streptomycetaceae</taxon>
        <taxon>Streptomyces</taxon>
    </lineage>
</organism>
<dbReference type="SUPFAM" id="SSF56014">
    <property type="entry name" value="Nitrite and sulphite reductase 4Fe-4S domain-like"/>
    <property type="match status" value="2"/>
</dbReference>
<evidence type="ECO:0000256" key="1">
    <source>
        <dbReference type="ARBA" id="ARBA00001929"/>
    </source>
</evidence>
<dbReference type="FunFam" id="3.30.413.10:FF:000009">
    <property type="entry name" value="Sulfite reductase [ferredoxin]"/>
    <property type="match status" value="1"/>
</dbReference>
<dbReference type="EC" id="1.8.7.1" evidence="5"/>
<keyword evidence="9" id="KW-0883">Thioether bond</keyword>
<keyword evidence="12" id="KW-0411">Iron-sulfur</keyword>
<dbReference type="InterPro" id="IPR036136">
    <property type="entry name" value="Nit/Sulf_reduc_fer-like_dom_sf"/>
</dbReference>
<evidence type="ECO:0000259" key="15">
    <source>
        <dbReference type="Pfam" id="PF01077"/>
    </source>
</evidence>
<dbReference type="InterPro" id="IPR006066">
    <property type="entry name" value="NO2/SO3_Rdtase_FeS/sirohaem_BS"/>
</dbReference>
<dbReference type="GO" id="GO:0051539">
    <property type="term" value="F:4 iron, 4 sulfur cluster binding"/>
    <property type="evidence" value="ECO:0007669"/>
    <property type="project" value="UniProtKB-KW"/>
</dbReference>
<feature type="domain" description="Nitrite/sulphite reductase 4Fe-4S" evidence="15">
    <location>
        <begin position="426"/>
        <end position="562"/>
    </location>
</feature>
<reference evidence="18" key="1">
    <citation type="submission" date="2023-07" db="EMBL/GenBank/DDBJ databases">
        <title>30 novel species of actinomycetes from the DSMZ collection.</title>
        <authorList>
            <person name="Nouioui I."/>
        </authorList>
    </citation>
    <scope>NUCLEOTIDE SEQUENCE [LARGE SCALE GENOMIC DNA]</scope>
    <source>
        <strain evidence="18">DSM 41981</strain>
    </source>
</reference>
<feature type="compositionally biased region" description="Low complexity" evidence="14">
    <location>
        <begin position="1"/>
        <end position="12"/>
    </location>
</feature>
<comment type="catalytic activity">
    <reaction evidence="13">
        <text>hydrogen sulfide + 6 oxidized [2Fe-2S]-[ferredoxin] + 3 H2O = sulfite + 6 reduced [2Fe-2S]-[ferredoxin] + 7 H(+)</text>
        <dbReference type="Rhea" id="RHEA:23132"/>
        <dbReference type="Rhea" id="RHEA-COMP:10000"/>
        <dbReference type="Rhea" id="RHEA-COMP:10001"/>
        <dbReference type="ChEBI" id="CHEBI:15377"/>
        <dbReference type="ChEBI" id="CHEBI:15378"/>
        <dbReference type="ChEBI" id="CHEBI:17359"/>
        <dbReference type="ChEBI" id="CHEBI:29919"/>
        <dbReference type="ChEBI" id="CHEBI:33737"/>
        <dbReference type="ChEBI" id="CHEBI:33738"/>
        <dbReference type="EC" id="1.8.7.1"/>
    </reaction>
</comment>
<evidence type="ECO:0000256" key="10">
    <source>
        <dbReference type="ARBA" id="ARBA00023002"/>
    </source>
</evidence>
<keyword evidence="18" id="KW-1185">Reference proteome</keyword>
<evidence type="ECO:0000256" key="2">
    <source>
        <dbReference type="ARBA" id="ARBA00001966"/>
    </source>
</evidence>
<evidence type="ECO:0000256" key="6">
    <source>
        <dbReference type="ARBA" id="ARBA00022485"/>
    </source>
</evidence>
<evidence type="ECO:0000256" key="5">
    <source>
        <dbReference type="ARBA" id="ARBA00012353"/>
    </source>
</evidence>
<name>A0ABD5EZI4_9ACTN</name>
<dbReference type="RefSeq" id="WP_093830894.1">
    <property type="nucleotide sequence ID" value="NZ_JAVRES010000039.1"/>
</dbReference>
<feature type="region of interest" description="Disordered" evidence="14">
    <location>
        <begin position="1"/>
        <end position="43"/>
    </location>
</feature>
<evidence type="ECO:0000313" key="18">
    <source>
        <dbReference type="Proteomes" id="UP001183535"/>
    </source>
</evidence>
<feature type="domain" description="Nitrite/Sulfite reductase ferredoxin-like" evidence="16">
    <location>
        <begin position="101"/>
        <end position="164"/>
    </location>
</feature>
<dbReference type="SUPFAM" id="SSF55124">
    <property type="entry name" value="Nitrite/Sulfite reductase N-terminal domain-like"/>
    <property type="match status" value="2"/>
</dbReference>
<sequence length="565" mass="62669">MAATPQNPAAQTPRRKAGRHRGEGQWAAGHFTPLNGNEQFKKDDDGLNVRTRIETIYSKRGFQSIDPNDLRGRMRWWGLYTQRKPGIDGGKTAVLEPEELDDEYFMLRVRIDGGRLTTAQLRVIGEISQEFARGTADLTDRQNVQYHWIRIEDVPEIWNRLEAVGLSTTEACGDTPRVILGSPVAGIAEDEIIDGTPAIDEIQRRIIGDPAFSNLPRKFKSAISGSPLLDVAHEINDIAFVGVVHPEHGPGFDLWVGGGLSTNPKIGQRLGAWVPLDEVPDVYEGVISIFRDYGYRRLRTRARLKFLVADWGTEKFREVLETEYLGRPLLDGPAPDQPVERWRDHVGVHRQKDGLFYVGFAPRVGRVDGATLTKIAEVAEAHGSGRVRTTAEQKMVVLDVAQDQVDSLVTALEALDLAVRPSPFRRGTMACTGIEYCKLAIVETKARGASLIDELERRIPEFDEPITININGCPNACARIQVADIGLKGQLVLDDDGRQVEGYQVHLGGALGLEAGFGRKVRGLKVTAEGLPDYVERVLTRFQQEREDGERFAAWASRASEEALS</sequence>
<comment type="cofactor">
    <cofactor evidence="2">
        <name>[4Fe-4S] cluster</name>
        <dbReference type="ChEBI" id="CHEBI:49883"/>
    </cofactor>
</comment>
<dbReference type="InterPro" id="IPR005117">
    <property type="entry name" value="NiRdtase/SiRdtase_haem-b_fer"/>
</dbReference>
<keyword evidence="7" id="KW-0349">Heme</keyword>
<dbReference type="PRINTS" id="PR00397">
    <property type="entry name" value="SIROHAEM"/>
</dbReference>
<dbReference type="EMBL" id="JAVRES010000039">
    <property type="protein sequence ID" value="MDT0440176.1"/>
    <property type="molecule type" value="Genomic_DNA"/>
</dbReference>